<dbReference type="Proteomes" id="UP000516421">
    <property type="component" value="Chromosome"/>
</dbReference>
<feature type="binding site" evidence="4">
    <location>
        <position position="79"/>
    </location>
    <ligand>
        <name>substrate</name>
    </ligand>
</feature>
<feature type="domain" description="HpcH/HpaI aldolase/citrate lyase" evidence="6">
    <location>
        <begin position="27"/>
        <end position="187"/>
    </location>
</feature>
<dbReference type="Gene3D" id="3.20.20.60">
    <property type="entry name" value="Phosphoenolpyruvate-binding domains"/>
    <property type="match status" value="1"/>
</dbReference>
<dbReference type="AlphaFoldDB" id="A0A7H2BKK7"/>
<dbReference type="Pfam" id="PF03328">
    <property type="entry name" value="HpcH_HpaI"/>
    <property type="match status" value="1"/>
</dbReference>
<evidence type="ECO:0000256" key="1">
    <source>
        <dbReference type="ARBA" id="ARBA00001946"/>
    </source>
</evidence>
<dbReference type="GO" id="GO:0000287">
    <property type="term" value="F:magnesium ion binding"/>
    <property type="evidence" value="ECO:0007669"/>
    <property type="project" value="TreeGrafter"/>
</dbReference>
<feature type="binding site" evidence="5">
    <location>
        <position position="133"/>
    </location>
    <ligand>
        <name>Mg(2+)</name>
        <dbReference type="ChEBI" id="CHEBI:18420"/>
    </ligand>
</feature>
<dbReference type="InterPro" id="IPR040442">
    <property type="entry name" value="Pyrv_kinase-like_dom_sf"/>
</dbReference>
<dbReference type="PANTHER" id="PTHR32308">
    <property type="entry name" value="LYASE BETA SUBUNIT, PUTATIVE (AFU_ORTHOLOGUE AFUA_4G13030)-RELATED"/>
    <property type="match status" value="1"/>
</dbReference>
<dbReference type="InterPro" id="IPR015813">
    <property type="entry name" value="Pyrv/PenolPyrv_kinase-like_dom"/>
</dbReference>
<comment type="cofactor">
    <cofactor evidence="1">
        <name>Mg(2+)</name>
        <dbReference type="ChEBI" id="CHEBI:18420"/>
    </cofactor>
</comment>
<evidence type="ECO:0000256" key="4">
    <source>
        <dbReference type="PIRSR" id="PIRSR015582-1"/>
    </source>
</evidence>
<evidence type="ECO:0000256" key="5">
    <source>
        <dbReference type="PIRSR" id="PIRSR015582-2"/>
    </source>
</evidence>
<gene>
    <name evidence="7" type="ORF">IDM48_01810</name>
</gene>
<dbReference type="EMBL" id="CP061538">
    <property type="protein sequence ID" value="QNV40203.1"/>
    <property type="molecule type" value="Genomic_DNA"/>
</dbReference>
<proteinExistence type="predicted"/>
<keyword evidence="8" id="KW-1185">Reference proteome</keyword>
<evidence type="ECO:0000313" key="8">
    <source>
        <dbReference type="Proteomes" id="UP000516421"/>
    </source>
</evidence>
<accession>A0A7H2BKK7</accession>
<dbReference type="SUPFAM" id="SSF51621">
    <property type="entry name" value="Phosphoenolpyruvate/pyruvate domain"/>
    <property type="match status" value="1"/>
</dbReference>
<organism evidence="7 8">
    <name type="scientific">Rothia amarae</name>
    <dbReference type="NCBI Taxonomy" id="169480"/>
    <lineage>
        <taxon>Bacteria</taxon>
        <taxon>Bacillati</taxon>
        <taxon>Actinomycetota</taxon>
        <taxon>Actinomycetes</taxon>
        <taxon>Micrococcales</taxon>
        <taxon>Micrococcaceae</taxon>
        <taxon>Rothia</taxon>
    </lineage>
</organism>
<dbReference type="KEGG" id="rama:IDM48_01810"/>
<keyword evidence="7" id="KW-0456">Lyase</keyword>
<dbReference type="GO" id="GO:0006107">
    <property type="term" value="P:oxaloacetate metabolic process"/>
    <property type="evidence" value="ECO:0007669"/>
    <property type="project" value="TreeGrafter"/>
</dbReference>
<dbReference type="InterPro" id="IPR011206">
    <property type="entry name" value="Citrate_lyase_beta/mcl1/mcl2"/>
</dbReference>
<feature type="binding site" evidence="4">
    <location>
        <position position="133"/>
    </location>
    <ligand>
        <name>substrate</name>
    </ligand>
</feature>
<evidence type="ECO:0000256" key="2">
    <source>
        <dbReference type="ARBA" id="ARBA00022723"/>
    </source>
</evidence>
<evidence type="ECO:0000259" key="6">
    <source>
        <dbReference type="Pfam" id="PF03328"/>
    </source>
</evidence>
<keyword evidence="2 5" id="KW-0479">Metal-binding</keyword>
<dbReference type="PIRSF" id="PIRSF015582">
    <property type="entry name" value="Cit_lyase_B"/>
    <property type="match status" value="1"/>
</dbReference>
<dbReference type="InterPro" id="IPR005000">
    <property type="entry name" value="Aldolase/citrate-lyase_domain"/>
</dbReference>
<sequence>MTVPHFHRNDRAAALPARVSRTWLLVSAAADEETIAAALESEADSILLDLEDGCPENLKDASREKIVQLLENSMTAWVRINTMGTEHWKKDVQALNGVRGLRGVMLATTEHPDQVTRTAMMLAAGTPVIALIESAVGMLNVVDIARAPGTFRLAFGVGDYRRDTGVSADPIALSYARSQLVLASRAGELPGPIDGPSVGKYGGDLMKECHYTTMHGMTGKLLLDPRQAETINLTLAPSDEEIQWAQEMLNEAGGGNVPKDGSYLPRLARARKVSELAKTYGLWRS</sequence>
<protein>
    <submittedName>
        <fullName evidence="7">CoA ester lyase</fullName>
    </submittedName>
</protein>
<evidence type="ECO:0000256" key="3">
    <source>
        <dbReference type="ARBA" id="ARBA00022842"/>
    </source>
</evidence>
<feature type="binding site" evidence="5">
    <location>
        <position position="159"/>
    </location>
    <ligand>
        <name>Mg(2+)</name>
        <dbReference type="ChEBI" id="CHEBI:18420"/>
    </ligand>
</feature>
<keyword evidence="3 5" id="KW-0460">Magnesium</keyword>
<dbReference type="PANTHER" id="PTHR32308:SF10">
    <property type="entry name" value="CITRATE LYASE SUBUNIT BETA"/>
    <property type="match status" value="1"/>
</dbReference>
<name>A0A7H2BKK7_9MICC</name>
<dbReference type="GO" id="GO:0016829">
    <property type="term" value="F:lyase activity"/>
    <property type="evidence" value="ECO:0007669"/>
    <property type="project" value="UniProtKB-KW"/>
</dbReference>
<evidence type="ECO:0000313" key="7">
    <source>
        <dbReference type="EMBL" id="QNV40203.1"/>
    </source>
</evidence>
<reference evidence="7 8" key="1">
    <citation type="submission" date="2020-09" db="EMBL/GenBank/DDBJ databases">
        <title>Investigation of environmental microbe.</title>
        <authorList>
            <person name="Ou Y."/>
            <person name="Kang Q."/>
        </authorList>
    </citation>
    <scope>NUCLEOTIDE SEQUENCE [LARGE SCALE GENOMIC DNA]</scope>
    <source>
        <strain evidence="7 8">KJZ-9</strain>
    </source>
</reference>